<keyword evidence="1" id="KW-1133">Transmembrane helix</keyword>
<dbReference type="GO" id="GO:0016989">
    <property type="term" value="F:sigma factor antagonist activity"/>
    <property type="evidence" value="ECO:0007669"/>
    <property type="project" value="TreeGrafter"/>
</dbReference>
<proteinExistence type="predicted"/>
<dbReference type="Gene3D" id="2.60.120.1440">
    <property type="match status" value="1"/>
</dbReference>
<dbReference type="PATRIC" id="fig|999419.3.peg.126"/>
<accession>K5ZWB5</accession>
<dbReference type="PIRSF" id="PIRSF018266">
    <property type="entry name" value="FecR"/>
    <property type="match status" value="1"/>
</dbReference>
<feature type="transmembrane region" description="Helical" evidence="1">
    <location>
        <begin position="65"/>
        <end position="84"/>
    </location>
</feature>
<dbReference type="InterPro" id="IPR032508">
    <property type="entry name" value="FecR_C"/>
</dbReference>
<dbReference type="Gene3D" id="3.55.50.30">
    <property type="match status" value="1"/>
</dbReference>
<dbReference type="eggNOG" id="COG3712">
    <property type="taxonomic scope" value="Bacteria"/>
</dbReference>
<gene>
    <name evidence="4" type="ORF">HMPREF1077_00127</name>
</gene>
<evidence type="ECO:0000313" key="4">
    <source>
        <dbReference type="EMBL" id="EKN15620.1"/>
    </source>
</evidence>
<dbReference type="Pfam" id="PF04773">
    <property type="entry name" value="FecR"/>
    <property type="match status" value="1"/>
</dbReference>
<keyword evidence="1" id="KW-0812">Transmembrane</keyword>
<evidence type="ECO:0000313" key="5">
    <source>
        <dbReference type="Proteomes" id="UP000001218"/>
    </source>
</evidence>
<dbReference type="Pfam" id="PF16344">
    <property type="entry name" value="FecR_C"/>
    <property type="match status" value="1"/>
</dbReference>
<dbReference type="InterPro" id="IPR012373">
    <property type="entry name" value="Ferrdict_sens_TM"/>
</dbReference>
<reference evidence="4 5" key="1">
    <citation type="submission" date="2012-02" db="EMBL/GenBank/DDBJ databases">
        <title>The Genome Sequence of Parabacteroides johnsonii CL02T12C29.</title>
        <authorList>
            <consortium name="The Broad Institute Genome Sequencing Platform"/>
            <person name="Earl A."/>
            <person name="Ward D."/>
            <person name="Feldgarden M."/>
            <person name="Gevers D."/>
            <person name="Zitomersky N.L."/>
            <person name="Coyne M.J."/>
            <person name="Comstock L.E."/>
            <person name="Young S.K."/>
            <person name="Zeng Q."/>
            <person name="Gargeya S."/>
            <person name="Fitzgerald M."/>
            <person name="Haas B."/>
            <person name="Abouelleil A."/>
            <person name="Alvarado L."/>
            <person name="Arachchi H.M."/>
            <person name="Berlin A."/>
            <person name="Chapman S.B."/>
            <person name="Gearin G."/>
            <person name="Goldberg J."/>
            <person name="Griggs A."/>
            <person name="Gujja S."/>
            <person name="Hansen M."/>
            <person name="Heiman D."/>
            <person name="Howarth C."/>
            <person name="Larimer J."/>
            <person name="Lui A."/>
            <person name="MacDonald P.J.P."/>
            <person name="McCowen C."/>
            <person name="Montmayeur A."/>
            <person name="Murphy C."/>
            <person name="Neiman D."/>
            <person name="Pearson M."/>
            <person name="Priest M."/>
            <person name="Roberts A."/>
            <person name="Saif S."/>
            <person name="Shea T."/>
            <person name="Sisk P."/>
            <person name="Stolte C."/>
            <person name="Sykes S."/>
            <person name="Wortman J."/>
            <person name="Nusbaum C."/>
            <person name="Birren B."/>
        </authorList>
    </citation>
    <scope>NUCLEOTIDE SEQUENCE [LARGE SCALE GENOMIC DNA]</scope>
    <source>
        <strain evidence="4 5">CL02T12C29</strain>
    </source>
</reference>
<evidence type="ECO:0000256" key="1">
    <source>
        <dbReference type="SAM" id="Phobius"/>
    </source>
</evidence>
<feature type="domain" description="Protein FecR C-terminal" evidence="3">
    <location>
        <begin position="233"/>
        <end position="289"/>
    </location>
</feature>
<name>K5ZWB5_9BACT</name>
<feature type="domain" description="FecR protein" evidence="2">
    <location>
        <begin position="95"/>
        <end position="188"/>
    </location>
</feature>
<dbReference type="EMBL" id="AGZP01000003">
    <property type="protein sequence ID" value="EKN15620.1"/>
    <property type="molecule type" value="Genomic_DNA"/>
</dbReference>
<comment type="caution">
    <text evidence="4">The sequence shown here is derived from an EMBL/GenBank/DDBJ whole genome shotgun (WGS) entry which is preliminary data.</text>
</comment>
<dbReference type="PANTHER" id="PTHR30273:SF2">
    <property type="entry name" value="PROTEIN FECR"/>
    <property type="match status" value="1"/>
</dbReference>
<sequence>MLWQLSIVNYQLSIEMMNNEQDDRFEKRLRFVARRYKEGSLDEDKAWERFASRQGIRRQVAFRRYWMAAASVMLLLIGFGTFYMKERNKPEWVSVVTVSGQLKDVYLPDSTLVSMAGNSTLRYDVKKYGKERRVVEMTGKAFFQVKRNEARPFSVHTAMTEVTVLGTSFQISEQPGMTEVDVVTGKVRFAAGKEPEPVILTAGMSASYSNEKKEIDILKEENPNHLSWKTKQLRFNDTPLEKVIRDLNEYYQVEITNKVDSPDSRLTATFNDLPLDEVLLVINQTLDIRLVPRKDK</sequence>
<dbReference type="AlphaFoldDB" id="K5ZWB5"/>
<organism evidence="4 5">
    <name type="scientific">Parabacteroides johnsonii CL02T12C29</name>
    <dbReference type="NCBI Taxonomy" id="999419"/>
    <lineage>
        <taxon>Bacteria</taxon>
        <taxon>Pseudomonadati</taxon>
        <taxon>Bacteroidota</taxon>
        <taxon>Bacteroidia</taxon>
        <taxon>Bacteroidales</taxon>
        <taxon>Tannerellaceae</taxon>
        <taxon>Parabacteroides</taxon>
    </lineage>
</organism>
<dbReference type="HOGENOM" id="CLU_050192_2_2_10"/>
<evidence type="ECO:0008006" key="6">
    <source>
        <dbReference type="Google" id="ProtNLM"/>
    </source>
</evidence>
<dbReference type="InterPro" id="IPR006860">
    <property type="entry name" value="FecR"/>
</dbReference>
<dbReference type="PANTHER" id="PTHR30273">
    <property type="entry name" value="PERIPLASMIC SIGNAL SENSOR AND SIGMA FACTOR ACTIVATOR FECR-RELATED"/>
    <property type="match status" value="1"/>
</dbReference>
<evidence type="ECO:0000259" key="2">
    <source>
        <dbReference type="Pfam" id="PF04773"/>
    </source>
</evidence>
<keyword evidence="1" id="KW-0472">Membrane</keyword>
<evidence type="ECO:0000259" key="3">
    <source>
        <dbReference type="Pfam" id="PF16344"/>
    </source>
</evidence>
<dbReference type="Proteomes" id="UP000001218">
    <property type="component" value="Unassembled WGS sequence"/>
</dbReference>
<protein>
    <recommendedName>
        <fullName evidence="6">FecR protein domain-containing protein</fullName>
    </recommendedName>
</protein>